<dbReference type="GO" id="GO:0005739">
    <property type="term" value="C:mitochondrion"/>
    <property type="evidence" value="ECO:0007669"/>
    <property type="project" value="TreeGrafter"/>
</dbReference>
<protein>
    <submittedName>
        <fullName evidence="2">Isocitrate dehydrogenase [NAD] subunit gamma, mitochondrial</fullName>
    </submittedName>
</protein>
<dbReference type="PANTHER" id="PTHR11835:SF60">
    <property type="entry name" value="ISOCITRATE DEHYDROGENASE [NAD] SUBUNIT, MITOCHONDRIAL"/>
    <property type="match status" value="1"/>
</dbReference>
<dbReference type="GO" id="GO:0006099">
    <property type="term" value="P:tricarboxylic acid cycle"/>
    <property type="evidence" value="ECO:0007669"/>
    <property type="project" value="TreeGrafter"/>
</dbReference>
<dbReference type="Gene3D" id="3.40.718.10">
    <property type="entry name" value="Isopropylmalate Dehydrogenase"/>
    <property type="match status" value="1"/>
</dbReference>
<dbReference type="SUPFAM" id="SSF53659">
    <property type="entry name" value="Isocitrate/Isopropylmalate dehydrogenase-like"/>
    <property type="match status" value="1"/>
</dbReference>
<proteinExistence type="inferred from homology"/>
<gene>
    <name evidence="2" type="primary">IDH3G_1</name>
    <name evidence="2" type="ORF">GWK47_006941</name>
</gene>
<comment type="similarity">
    <text evidence="1">Belongs to the isocitrate and isopropylmalate dehydrogenases family.</text>
</comment>
<dbReference type="GO" id="GO:0006102">
    <property type="term" value="P:isocitrate metabolic process"/>
    <property type="evidence" value="ECO:0007669"/>
    <property type="project" value="TreeGrafter"/>
</dbReference>
<reference evidence="2" key="1">
    <citation type="submission" date="2020-07" db="EMBL/GenBank/DDBJ databases">
        <title>The High-quality genome of the commercially important snow crab, Chionoecetes opilio.</title>
        <authorList>
            <person name="Jeong J.-H."/>
            <person name="Ryu S."/>
        </authorList>
    </citation>
    <scope>NUCLEOTIDE SEQUENCE</scope>
    <source>
        <strain evidence="2">MADBK_172401_WGS</strain>
        <tissue evidence="2">Digestive gland</tissue>
    </source>
</reference>
<dbReference type="OrthoDB" id="10261637at2759"/>
<name>A0A8J4Y3F5_CHIOP</name>
<dbReference type="EMBL" id="JACEEZ010013371">
    <property type="protein sequence ID" value="KAG0720145.1"/>
    <property type="molecule type" value="Genomic_DNA"/>
</dbReference>
<keyword evidence="3" id="KW-1185">Reference proteome</keyword>
<accession>A0A8J4Y3F5</accession>
<sequence length="119" mass="13646">MGYGRNIFRYAGVPVDFEEIQITKDSTEDEFEKALVCIQRNGVALQGSIESKYGDVNFSLRHATLRTQLDLYPNVPHCRCHPAVPCRYPDLHLVLIRENTEGEYSMMEHEVTTRLWGTG</sequence>
<evidence type="ECO:0000256" key="1">
    <source>
        <dbReference type="ARBA" id="ARBA00007769"/>
    </source>
</evidence>
<evidence type="ECO:0000313" key="3">
    <source>
        <dbReference type="Proteomes" id="UP000770661"/>
    </source>
</evidence>
<comment type="caution">
    <text evidence="2">The sequence shown here is derived from an EMBL/GenBank/DDBJ whole genome shotgun (WGS) entry which is preliminary data.</text>
</comment>
<evidence type="ECO:0000313" key="2">
    <source>
        <dbReference type="EMBL" id="KAG0720145.1"/>
    </source>
</evidence>
<dbReference type="PANTHER" id="PTHR11835">
    <property type="entry name" value="DECARBOXYLATING DEHYDROGENASES-ISOCITRATE, ISOPROPYLMALATE, TARTRATE"/>
    <property type="match status" value="1"/>
</dbReference>
<dbReference type="Proteomes" id="UP000770661">
    <property type="component" value="Unassembled WGS sequence"/>
</dbReference>
<dbReference type="AlphaFoldDB" id="A0A8J4Y3F5"/>
<organism evidence="2 3">
    <name type="scientific">Chionoecetes opilio</name>
    <name type="common">Atlantic snow crab</name>
    <name type="synonym">Cancer opilio</name>
    <dbReference type="NCBI Taxonomy" id="41210"/>
    <lineage>
        <taxon>Eukaryota</taxon>
        <taxon>Metazoa</taxon>
        <taxon>Ecdysozoa</taxon>
        <taxon>Arthropoda</taxon>
        <taxon>Crustacea</taxon>
        <taxon>Multicrustacea</taxon>
        <taxon>Malacostraca</taxon>
        <taxon>Eumalacostraca</taxon>
        <taxon>Eucarida</taxon>
        <taxon>Decapoda</taxon>
        <taxon>Pleocyemata</taxon>
        <taxon>Brachyura</taxon>
        <taxon>Eubrachyura</taxon>
        <taxon>Majoidea</taxon>
        <taxon>Majidae</taxon>
        <taxon>Chionoecetes</taxon>
    </lineage>
</organism>